<proteinExistence type="inferred from homology"/>
<dbReference type="EMBL" id="BAABLM010000003">
    <property type="protein sequence ID" value="GAA4674724.1"/>
    <property type="molecule type" value="Genomic_DNA"/>
</dbReference>
<evidence type="ECO:0000256" key="5">
    <source>
        <dbReference type="SAM" id="SignalP"/>
    </source>
</evidence>
<dbReference type="Pfam" id="PF02156">
    <property type="entry name" value="Glyco_hydro_26"/>
    <property type="match status" value="1"/>
</dbReference>
<protein>
    <recommendedName>
        <fullName evidence="10">D-mannose binding lectin</fullName>
    </recommendedName>
</protein>
<evidence type="ECO:0000313" key="8">
    <source>
        <dbReference type="EMBL" id="GAA4674724.1"/>
    </source>
</evidence>
<dbReference type="PROSITE" id="PS51764">
    <property type="entry name" value="GH26"/>
    <property type="match status" value="1"/>
</dbReference>
<feature type="signal peptide" evidence="5">
    <location>
        <begin position="1"/>
        <end position="31"/>
    </location>
</feature>
<dbReference type="InterPro" id="IPR022790">
    <property type="entry name" value="GH26_dom"/>
</dbReference>
<evidence type="ECO:0000259" key="7">
    <source>
        <dbReference type="PROSITE" id="PS51764"/>
    </source>
</evidence>
<dbReference type="InterPro" id="IPR000805">
    <property type="entry name" value="Glyco_hydro_26"/>
</dbReference>
<keyword evidence="3 4" id="KW-0326">Glycosidase</keyword>
<feature type="domain" description="Bulb-type lectin" evidence="6">
    <location>
        <begin position="502"/>
        <end position="612"/>
    </location>
</feature>
<dbReference type="InterPro" id="IPR001480">
    <property type="entry name" value="Bulb-type_lectin_dom"/>
</dbReference>
<evidence type="ECO:0000259" key="6">
    <source>
        <dbReference type="PROSITE" id="PS50927"/>
    </source>
</evidence>
<keyword evidence="2 4" id="KW-0378">Hydrolase</keyword>
<dbReference type="Proteomes" id="UP001501295">
    <property type="component" value="Unassembled WGS sequence"/>
</dbReference>
<feature type="chain" id="PRO_5045078959" description="D-mannose binding lectin" evidence="5">
    <location>
        <begin position="32"/>
        <end position="613"/>
    </location>
</feature>
<reference evidence="9" key="1">
    <citation type="journal article" date="2019" name="Int. J. Syst. Evol. Microbiol.">
        <title>The Global Catalogue of Microorganisms (GCM) 10K type strain sequencing project: providing services to taxonomists for standard genome sequencing and annotation.</title>
        <authorList>
            <consortium name="The Broad Institute Genomics Platform"/>
            <consortium name="The Broad Institute Genome Sequencing Center for Infectious Disease"/>
            <person name="Wu L."/>
            <person name="Ma J."/>
        </authorList>
    </citation>
    <scope>NUCLEOTIDE SEQUENCE [LARGE SCALE GENOMIC DNA]</scope>
    <source>
        <strain evidence="9">JCM 18956</strain>
    </source>
</reference>
<keyword evidence="5" id="KW-0732">Signal</keyword>
<dbReference type="PANTHER" id="PTHR40079:SF4">
    <property type="entry name" value="GH26 DOMAIN-CONTAINING PROTEIN-RELATED"/>
    <property type="match status" value="1"/>
</dbReference>
<evidence type="ECO:0000256" key="2">
    <source>
        <dbReference type="ARBA" id="ARBA00022801"/>
    </source>
</evidence>
<evidence type="ECO:0000313" key="9">
    <source>
        <dbReference type="Proteomes" id="UP001501295"/>
    </source>
</evidence>
<feature type="active site" description="Nucleophile" evidence="4">
    <location>
        <position position="267"/>
    </location>
</feature>
<dbReference type="Gene3D" id="3.20.20.80">
    <property type="entry name" value="Glycosidases"/>
    <property type="match status" value="1"/>
</dbReference>
<dbReference type="SUPFAM" id="SSF51445">
    <property type="entry name" value="(Trans)glycosidases"/>
    <property type="match status" value="1"/>
</dbReference>
<feature type="active site" description="Proton donor" evidence="4">
    <location>
        <position position="149"/>
    </location>
</feature>
<organism evidence="8 9">
    <name type="scientific">Frondihabitans cladoniiphilus</name>
    <dbReference type="NCBI Taxonomy" id="715785"/>
    <lineage>
        <taxon>Bacteria</taxon>
        <taxon>Bacillati</taxon>
        <taxon>Actinomycetota</taxon>
        <taxon>Actinomycetes</taxon>
        <taxon>Micrococcales</taxon>
        <taxon>Microbacteriaceae</taxon>
        <taxon>Frondihabitans</taxon>
    </lineage>
</organism>
<dbReference type="InterPro" id="IPR017853">
    <property type="entry name" value="GH"/>
</dbReference>
<feature type="domain" description="GH26" evidence="7">
    <location>
        <begin position="3"/>
        <end position="326"/>
    </location>
</feature>
<sequence>MKKTARISIAALALATIVSPIVWTGHSSATADTVTSSAASSATTELSGASGTGVVNGQFAAASGNQVGIAGTWSDNDSASVNFWQLQSGGDYANWNKPLDIAVGAIDAGETWQAAASGAYDARWTTSLTKLKALRSNTTATTYIRFAHEMNGNWYPWSVTASNYTYFDAAWNRYRALQQQIFPQAKLVFSLNRESSGSSGIAWTKYFPGAANVDLISVDYYNQYPYVATDADWKASLSQTDAFGAPKGLDKYLAYAQTQGLPLAVSEWSGKASFGDSPVFVQDMLQYFKTHAGNSAGHIAYDVLFNVGGYSGDYQLFGPDAKMPLSSAAYASFFQAGAGSSGSGSSTVTAPPVTVPPVTVPPVTTAPVTTAPVGSTDTLPAGTSLTPGSSLVSADGQYTFAVQTDGNLVVYKTGGPAIWNSSTYLQGGTHLDVQGDGNLVFYNKYGKALWNTATSGAGAGSKLVMQSDGNLVLYSAGSSALWNSKGFPVAAPSSSSAGASGVDTLTAGHGLTPGASLVSAGGQYTFAFQTDGNLVVYDASHRPLWNSGTAGRGGTELDLQTDSNLVLYNASRGAPWFSSTSGQGSGSRLAMQSDGNLVLYSAANRPLWYSKSN</sequence>
<comment type="similarity">
    <text evidence="1 4">Belongs to the glycosyl hydrolase 26 family.</text>
</comment>
<evidence type="ECO:0000256" key="1">
    <source>
        <dbReference type="ARBA" id="ARBA00007754"/>
    </source>
</evidence>
<feature type="domain" description="Bulb-type lectin" evidence="6">
    <location>
        <begin position="376"/>
        <end position="486"/>
    </location>
</feature>
<comment type="caution">
    <text evidence="8">The sequence shown here is derived from an EMBL/GenBank/DDBJ whole genome shotgun (WGS) entry which is preliminary data.</text>
</comment>
<dbReference type="InterPro" id="IPR036426">
    <property type="entry name" value="Bulb-type_lectin_dom_sf"/>
</dbReference>
<evidence type="ECO:0008006" key="10">
    <source>
        <dbReference type="Google" id="ProtNLM"/>
    </source>
</evidence>
<keyword evidence="9" id="KW-1185">Reference proteome</keyword>
<dbReference type="SUPFAM" id="SSF51110">
    <property type="entry name" value="alpha-D-mannose-specific plant lectins"/>
    <property type="match status" value="2"/>
</dbReference>
<dbReference type="RefSeq" id="WP_345375612.1">
    <property type="nucleotide sequence ID" value="NZ_BAABLM010000003.1"/>
</dbReference>
<gene>
    <name evidence="8" type="ORF">GCM10025780_19030</name>
</gene>
<name>A0ABP8VYS1_9MICO</name>
<dbReference type="Gene3D" id="2.90.10.10">
    <property type="entry name" value="Bulb-type lectin domain"/>
    <property type="match status" value="4"/>
</dbReference>
<evidence type="ECO:0000256" key="3">
    <source>
        <dbReference type="ARBA" id="ARBA00023295"/>
    </source>
</evidence>
<dbReference type="PROSITE" id="PS50927">
    <property type="entry name" value="BULB_LECTIN"/>
    <property type="match status" value="2"/>
</dbReference>
<dbReference type="PANTHER" id="PTHR40079">
    <property type="entry name" value="MANNAN ENDO-1,4-BETA-MANNOSIDASE E-RELATED"/>
    <property type="match status" value="1"/>
</dbReference>
<accession>A0ABP8VYS1</accession>
<dbReference type="SMART" id="SM00108">
    <property type="entry name" value="B_lectin"/>
    <property type="match status" value="2"/>
</dbReference>
<evidence type="ECO:0000256" key="4">
    <source>
        <dbReference type="PROSITE-ProRule" id="PRU01100"/>
    </source>
</evidence>